<evidence type="ECO:0000313" key="2">
    <source>
        <dbReference type="EMBL" id="PTB56633.1"/>
    </source>
</evidence>
<dbReference type="RefSeq" id="XP_024776310.1">
    <property type="nucleotide sequence ID" value="XM_024914728.1"/>
</dbReference>
<keyword evidence="3" id="KW-1185">Reference proteome</keyword>
<evidence type="ECO:0000256" key="1">
    <source>
        <dbReference type="SAM" id="MobiDB-lite"/>
    </source>
</evidence>
<dbReference type="Proteomes" id="UP000241690">
    <property type="component" value="Unassembled WGS sequence"/>
</dbReference>
<feature type="region of interest" description="Disordered" evidence="1">
    <location>
        <begin position="1"/>
        <end position="27"/>
    </location>
</feature>
<evidence type="ECO:0000313" key="3">
    <source>
        <dbReference type="Proteomes" id="UP000241690"/>
    </source>
</evidence>
<name>A0A2T4AHV6_TRIHA</name>
<sequence>MGLQVHVPSSHTQHSATTNRPQRASTSTFSQLLPLQVPTSPSSTLIEACILITTLFLPHLPFPSSAPTTLLCLHRPWAAILR</sequence>
<reference evidence="2 3" key="1">
    <citation type="submission" date="2016-07" db="EMBL/GenBank/DDBJ databases">
        <title>Multiple horizontal gene transfer events from other fungi enriched the ability of initially mycotrophic Trichoderma (Ascomycota) to feed on dead plant biomass.</title>
        <authorList>
            <consortium name="DOE Joint Genome Institute"/>
            <person name="Aerts A."/>
            <person name="Atanasova L."/>
            <person name="Chenthamara K."/>
            <person name="Zhang J."/>
            <person name="Grujic M."/>
            <person name="Henrissat B."/>
            <person name="Kuo A."/>
            <person name="Salamov A."/>
            <person name="Lipzen A."/>
            <person name="Labutti K."/>
            <person name="Barry K."/>
            <person name="Miao Y."/>
            <person name="Rahimi M.J."/>
            <person name="Shen Q."/>
            <person name="Grigoriev I.V."/>
            <person name="Kubicek C.P."/>
            <person name="Druzhinina I.S."/>
        </authorList>
    </citation>
    <scope>NUCLEOTIDE SEQUENCE [LARGE SCALE GENOMIC DNA]</scope>
    <source>
        <strain evidence="2 3">CBS 226.95</strain>
    </source>
</reference>
<organism evidence="2 3">
    <name type="scientific">Trichoderma harzianum CBS 226.95</name>
    <dbReference type="NCBI Taxonomy" id="983964"/>
    <lineage>
        <taxon>Eukaryota</taxon>
        <taxon>Fungi</taxon>
        <taxon>Dikarya</taxon>
        <taxon>Ascomycota</taxon>
        <taxon>Pezizomycotina</taxon>
        <taxon>Sordariomycetes</taxon>
        <taxon>Hypocreomycetidae</taxon>
        <taxon>Hypocreales</taxon>
        <taxon>Hypocreaceae</taxon>
        <taxon>Trichoderma</taxon>
    </lineage>
</organism>
<dbReference type="GeneID" id="36623294"/>
<dbReference type="EMBL" id="KZ679678">
    <property type="protein sequence ID" value="PTB56633.1"/>
    <property type="molecule type" value="Genomic_DNA"/>
</dbReference>
<protein>
    <submittedName>
        <fullName evidence="2">Uncharacterized protein</fullName>
    </submittedName>
</protein>
<feature type="compositionally biased region" description="Polar residues" evidence="1">
    <location>
        <begin position="7"/>
        <end position="27"/>
    </location>
</feature>
<accession>A0A2T4AHV6</accession>
<proteinExistence type="predicted"/>
<gene>
    <name evidence="2" type="ORF">M431DRAFT_383292</name>
</gene>
<dbReference type="AlphaFoldDB" id="A0A2T4AHV6"/>